<feature type="region of interest" description="Disordered" evidence="2">
    <location>
        <begin position="273"/>
        <end position="306"/>
    </location>
</feature>
<evidence type="ECO:0000256" key="2">
    <source>
        <dbReference type="SAM" id="MobiDB-lite"/>
    </source>
</evidence>
<name>A0CF99_PARTE</name>
<dbReference type="Proteomes" id="UP000000600">
    <property type="component" value="Unassembled WGS sequence"/>
</dbReference>
<sequence length="320" mass="38127">MQQTASGPSPDEVMVYFFTEEPKYYQRDYSVIMEDLMKREKCDWVLFNEDSRQYANEENIQFLSDLKAIRLIEISQMLKLNKQLQEKIDEYDKLKIKPEDQESLIQHYGSLRDTTSYQAISIQQKEKKASDLEQELNQQKDLVKKYQKEKEQYEQDLKNKINQYNELLTKATNELLQKKKLANDNEILRVQSQELDQRSAKTDILQKDIRNLENQYNQLTDQIRDKQNQLNQLEKVVEERQKEKEKEFQQLKIEQSEQIISRSNEFVIAQNTVKQNNKLHESSSSKTDSPEESEINQVPYQLNQFQDKSVQMGLYDDQGI</sequence>
<evidence type="ECO:0000256" key="1">
    <source>
        <dbReference type="SAM" id="Coils"/>
    </source>
</evidence>
<accession>A0CF99</accession>
<dbReference type="InParanoid" id="A0CF99"/>
<feature type="coiled-coil region" evidence="1">
    <location>
        <begin position="122"/>
        <end position="254"/>
    </location>
</feature>
<reference evidence="3 4" key="1">
    <citation type="journal article" date="2006" name="Nature">
        <title>Global trends of whole-genome duplications revealed by the ciliate Paramecium tetraurelia.</title>
        <authorList>
            <consortium name="Genoscope"/>
            <person name="Aury J.-M."/>
            <person name="Jaillon O."/>
            <person name="Duret L."/>
            <person name="Noel B."/>
            <person name="Jubin C."/>
            <person name="Porcel B.M."/>
            <person name="Segurens B."/>
            <person name="Daubin V."/>
            <person name="Anthouard V."/>
            <person name="Aiach N."/>
            <person name="Arnaiz O."/>
            <person name="Billaut A."/>
            <person name="Beisson J."/>
            <person name="Blanc I."/>
            <person name="Bouhouche K."/>
            <person name="Camara F."/>
            <person name="Duharcourt S."/>
            <person name="Guigo R."/>
            <person name="Gogendeau D."/>
            <person name="Katinka M."/>
            <person name="Keller A.-M."/>
            <person name="Kissmehl R."/>
            <person name="Klotz C."/>
            <person name="Koll F."/>
            <person name="Le Moue A."/>
            <person name="Lepere C."/>
            <person name="Malinsky S."/>
            <person name="Nowacki M."/>
            <person name="Nowak J.K."/>
            <person name="Plattner H."/>
            <person name="Poulain J."/>
            <person name="Ruiz F."/>
            <person name="Serrano V."/>
            <person name="Zagulski M."/>
            <person name="Dessen P."/>
            <person name="Betermier M."/>
            <person name="Weissenbach J."/>
            <person name="Scarpelli C."/>
            <person name="Schachter V."/>
            <person name="Sperling L."/>
            <person name="Meyer E."/>
            <person name="Cohen J."/>
            <person name="Wincker P."/>
        </authorList>
    </citation>
    <scope>NUCLEOTIDE SEQUENCE [LARGE SCALE GENOMIC DNA]</scope>
    <source>
        <strain evidence="3 4">Stock d4-2</strain>
    </source>
</reference>
<dbReference type="EMBL" id="CT868069">
    <property type="protein sequence ID" value="CAK69466.1"/>
    <property type="molecule type" value="Genomic_DNA"/>
</dbReference>
<keyword evidence="1" id="KW-0175">Coiled coil</keyword>
<protein>
    <submittedName>
        <fullName evidence="3">Uncharacterized protein</fullName>
    </submittedName>
</protein>
<organism evidence="3 4">
    <name type="scientific">Paramecium tetraurelia</name>
    <dbReference type="NCBI Taxonomy" id="5888"/>
    <lineage>
        <taxon>Eukaryota</taxon>
        <taxon>Sar</taxon>
        <taxon>Alveolata</taxon>
        <taxon>Ciliophora</taxon>
        <taxon>Intramacronucleata</taxon>
        <taxon>Oligohymenophorea</taxon>
        <taxon>Peniculida</taxon>
        <taxon>Parameciidae</taxon>
        <taxon>Paramecium</taxon>
    </lineage>
</organism>
<dbReference type="HOGENOM" id="CLU_870044_0_0_1"/>
<keyword evidence="4" id="KW-1185">Reference proteome</keyword>
<dbReference type="RefSeq" id="XP_001436863.1">
    <property type="nucleotide sequence ID" value="XM_001436826.2"/>
</dbReference>
<dbReference type="AlphaFoldDB" id="A0CF99"/>
<proteinExistence type="predicted"/>
<gene>
    <name evidence="3" type="ORF">GSPATT00037905001</name>
</gene>
<evidence type="ECO:0000313" key="4">
    <source>
        <dbReference type="Proteomes" id="UP000000600"/>
    </source>
</evidence>
<feature type="compositionally biased region" description="Polar residues" evidence="2">
    <location>
        <begin position="295"/>
        <end position="306"/>
    </location>
</feature>
<dbReference type="KEGG" id="ptm:GSPATT00037905001"/>
<evidence type="ECO:0000313" key="3">
    <source>
        <dbReference type="EMBL" id="CAK69466.1"/>
    </source>
</evidence>
<dbReference type="GeneID" id="5022655"/>
<dbReference type="OMA" id="YSVIMED"/>